<feature type="compositionally biased region" description="Basic and acidic residues" evidence="2">
    <location>
        <begin position="597"/>
        <end position="606"/>
    </location>
</feature>
<evidence type="ECO:0000313" key="6">
    <source>
        <dbReference type="EnsemblPlants" id="QL03p039823:mrna"/>
    </source>
</evidence>
<dbReference type="GO" id="GO:0006310">
    <property type="term" value="P:DNA recombination"/>
    <property type="evidence" value="ECO:0007669"/>
    <property type="project" value="UniProtKB-KW"/>
</dbReference>
<dbReference type="PROSITE" id="PS50878">
    <property type="entry name" value="RT_POL"/>
    <property type="match status" value="1"/>
</dbReference>
<feature type="compositionally biased region" description="Basic and acidic residues" evidence="2">
    <location>
        <begin position="191"/>
        <end position="205"/>
    </location>
</feature>
<evidence type="ECO:0000259" key="4">
    <source>
        <dbReference type="PROSITE" id="PS50879"/>
    </source>
</evidence>
<dbReference type="Gramene" id="QL03p039823:mrna">
    <property type="protein sequence ID" value="QL03p039823:mrna"/>
    <property type="gene ID" value="QL03p039823"/>
</dbReference>
<dbReference type="InterPro" id="IPR012337">
    <property type="entry name" value="RNaseH-like_sf"/>
</dbReference>
<dbReference type="PANTHER" id="PTHR48475">
    <property type="entry name" value="RIBONUCLEASE H"/>
    <property type="match status" value="1"/>
</dbReference>
<dbReference type="InterPro" id="IPR001584">
    <property type="entry name" value="Integrase_cat-core"/>
</dbReference>
<dbReference type="PROSITE" id="PS50879">
    <property type="entry name" value="RNASE_H_1"/>
    <property type="match status" value="1"/>
</dbReference>
<sequence length="1581" mass="179225">MRAHLVRVREYESPSSKGSGNDAMKKALDQVSRSPFTYRIEGAELPRRFNQPAFAIYSGRSDPVEHTNSISSYKQLTRDFCSRFITNTRVPRPLGSLLSLSMHEGETLKAYSDRYWEVYNDLDDNHDAVAISTFKSGLPTDHGLRKSLTGKPVANVDQLKDRIDKYKRVEEDQLQGRGKEKVIHPKANDFRSERHNHGQPRRDFTRQAGQSNPQTVNAIFGEPVQQVLEKVRDEPYFRWPGKMAREPSKRNQNLYCYYHQDHGHTTKDCRNLWNHLDQLVREGKLRHLLHPSSGHIGQATQEPRKDVTLRPPTGTIHVIFAAPRRTGPPIPRVLAVDRLPSGSRQREHKRSKKGSSLILGFSDEDKRGTIQPHDDALVVTLRIGGFDVKRVLVDSGSAVEIMYPDLYKGLNLKSEDLAVYDSPLLSFEGRVVTPKGQIRLPIQTGTEVVEVNFIVVDVYSPYTAIVARPWIHALEAVTSTLHQKVKYPSKGQVEEIRGDQVVSRQSASAEQNDELAEEIGCESLDKIAVNDDPEKFFLVSSELPSQEKEELVGFLRENVDVFAWEAYDAPGVDPSLICHHLNVNPSSTPKKQPPRRPSKEHASAVKDEVAKLKRAGAIKEVFYPEWLANTVVVKKKTGKWRVYVDFTDLNKACPKDPFPLPRIDRLVDATVGHPRMSFLDAFQGYHQIPLALEDQEKTAFMTPIGNYHYKVMPFGLKNAGSTYQRMMTRMFEPQLGKIIEVYIDDMVVKSKRASEHVKDLGTIFTILREHRLRLNASKCSFGVGSGKFLGYMVTHRGIEVSPDQIKAINSLQAPRNPKEVQKLTGMIAALNRFISRSADRCRPFYLLINKWKEFAWSEDCVQAFQQLKDYLSRPLIMSSPEADEVLFAYIAVAPHAISLVLIRDDNGVQRPVYYVSKSLHEAEVRYLPLEKAILAIVHATRKLPHYFQAHTVIVLTQLPLRAVLRSADYTGRIAMWSALLGAFDIKYMPRSSIKGQSVGAISTGRNTHWKIYVDGAANQRGSGVGIVLISPDGAAIEKSLRLGFSAMNNEAEYEALLQGMTMVQRLGGKMIEAFSDSRLVVGQVMGELEARDTRMQEYLGQVKRLQTNFESFNLTHISRSGNTHADSLATLATSSAHNLPRVILVEDLAQASPISRGPARVHQIRKSHSWMDPIKNFLQNDVLPEEKLEAEKIQRNAPRFWLSEDHKLYRRSYSGSYLLCVHPEESESLLEELHEGICGSHTGGRSLAHRALTQGYWWPNMQREAQEYAKKCDQCQRFAPNIHQPGGVLNPLSSPWPFAQWGLDLVGPFPKAAGNKRYIIVGTDYFTKWVEAEPLANIRDVDAQKFIWKNIITRFGTPRTLISDNGLQFDSKNFREYCREFGIINRYSTPAYPQGNGQVEAVNKVIVNGLKKRLDEAKGRWVEELPHVLWTYRTTPRRSTGETPFSMTYGAEAVLPIENNFPTLRSRSFTPSDNDELLERSLDLAEERREKAMIHVAYYHQKLRQGYDANVKPRPLGPGDLVMRKILGSAKNPSWGKLGPNWEGPYRVTSVAGIGAYYLEDLDEKAVPRPWNVNNLRRYYY</sequence>
<dbReference type="InterPro" id="IPR041577">
    <property type="entry name" value="RT_RNaseH_2"/>
</dbReference>
<dbReference type="Gene3D" id="1.10.340.70">
    <property type="match status" value="1"/>
</dbReference>
<dbReference type="Proteomes" id="UP000594261">
    <property type="component" value="Chromosome 3"/>
</dbReference>
<dbReference type="SUPFAM" id="SSF53098">
    <property type="entry name" value="Ribonuclease H-like"/>
    <property type="match status" value="2"/>
</dbReference>
<dbReference type="EnsemblPlants" id="QL03p039823:mrna">
    <property type="protein sequence ID" value="QL03p039823:mrna"/>
    <property type="gene ID" value="QL03p039823"/>
</dbReference>
<dbReference type="CDD" id="cd00303">
    <property type="entry name" value="retropepsin_like"/>
    <property type="match status" value="1"/>
</dbReference>
<dbReference type="InterPro" id="IPR043128">
    <property type="entry name" value="Rev_trsase/Diguanyl_cyclase"/>
</dbReference>
<evidence type="ECO:0000259" key="3">
    <source>
        <dbReference type="PROSITE" id="PS50878"/>
    </source>
</evidence>
<reference evidence="6 7" key="1">
    <citation type="journal article" date="2016" name="G3 (Bethesda)">
        <title>First Draft Assembly and Annotation of the Genome of a California Endemic Oak Quercus lobata Nee (Fagaceae).</title>
        <authorList>
            <person name="Sork V.L."/>
            <person name="Fitz-Gibbon S.T."/>
            <person name="Puiu D."/>
            <person name="Crepeau M."/>
            <person name="Gugger P.F."/>
            <person name="Sherman R."/>
            <person name="Stevens K."/>
            <person name="Langley C.H."/>
            <person name="Pellegrini M."/>
            <person name="Salzberg S.L."/>
        </authorList>
    </citation>
    <scope>NUCLEOTIDE SEQUENCE [LARGE SCALE GENOMIC DNA]</scope>
    <source>
        <strain evidence="6 7">cv. SW786</strain>
    </source>
</reference>
<dbReference type="InterPro" id="IPR043502">
    <property type="entry name" value="DNA/RNA_pol_sf"/>
</dbReference>
<dbReference type="CDD" id="cd01647">
    <property type="entry name" value="RT_LTR"/>
    <property type="match status" value="1"/>
</dbReference>
<dbReference type="GO" id="GO:0004523">
    <property type="term" value="F:RNA-DNA hybrid ribonuclease activity"/>
    <property type="evidence" value="ECO:0007669"/>
    <property type="project" value="InterPro"/>
</dbReference>
<feature type="domain" description="RNase H type-1" evidence="4">
    <location>
        <begin position="1005"/>
        <end position="1134"/>
    </location>
</feature>
<evidence type="ECO:0000256" key="1">
    <source>
        <dbReference type="ARBA" id="ARBA00023172"/>
    </source>
</evidence>
<keyword evidence="1" id="KW-0233">DNA recombination</keyword>
<feature type="domain" description="Reverse transcriptase" evidence="3">
    <location>
        <begin position="614"/>
        <end position="793"/>
    </location>
</feature>
<name>A0A7N2L8F2_QUELO</name>
<accession>A0A7N2L8F2</accession>
<dbReference type="InParanoid" id="A0A7N2L8F2"/>
<evidence type="ECO:0000256" key="2">
    <source>
        <dbReference type="SAM" id="MobiDB-lite"/>
    </source>
</evidence>
<dbReference type="Pfam" id="PF00665">
    <property type="entry name" value="rve"/>
    <property type="match status" value="1"/>
</dbReference>
<dbReference type="InterPro" id="IPR000477">
    <property type="entry name" value="RT_dom"/>
</dbReference>
<reference evidence="6" key="2">
    <citation type="submission" date="2021-01" db="UniProtKB">
        <authorList>
            <consortium name="EnsemblPlants"/>
        </authorList>
    </citation>
    <scope>IDENTIFICATION</scope>
</reference>
<dbReference type="InterPro" id="IPR036397">
    <property type="entry name" value="RNaseH_sf"/>
</dbReference>
<dbReference type="OMA" id="MAREPSK"/>
<protein>
    <submittedName>
        <fullName evidence="6">Uncharacterized protein</fullName>
    </submittedName>
</protein>
<keyword evidence="7" id="KW-1185">Reference proteome</keyword>
<proteinExistence type="predicted"/>
<dbReference type="Pfam" id="PF13456">
    <property type="entry name" value="RVT_3"/>
    <property type="match status" value="1"/>
</dbReference>
<dbReference type="InterPro" id="IPR002156">
    <property type="entry name" value="RNaseH_domain"/>
</dbReference>
<feature type="region of interest" description="Disordered" evidence="2">
    <location>
        <begin position="583"/>
        <end position="606"/>
    </location>
</feature>
<dbReference type="Pfam" id="PF00078">
    <property type="entry name" value="RVT_1"/>
    <property type="match status" value="1"/>
</dbReference>
<dbReference type="CDD" id="cd09279">
    <property type="entry name" value="RNase_HI_like"/>
    <property type="match status" value="1"/>
</dbReference>
<organism evidence="6 7">
    <name type="scientific">Quercus lobata</name>
    <name type="common">Valley oak</name>
    <dbReference type="NCBI Taxonomy" id="97700"/>
    <lineage>
        <taxon>Eukaryota</taxon>
        <taxon>Viridiplantae</taxon>
        <taxon>Streptophyta</taxon>
        <taxon>Embryophyta</taxon>
        <taxon>Tracheophyta</taxon>
        <taxon>Spermatophyta</taxon>
        <taxon>Magnoliopsida</taxon>
        <taxon>eudicotyledons</taxon>
        <taxon>Gunneridae</taxon>
        <taxon>Pentapetalae</taxon>
        <taxon>rosids</taxon>
        <taxon>fabids</taxon>
        <taxon>Fagales</taxon>
        <taxon>Fagaceae</taxon>
        <taxon>Quercus</taxon>
    </lineage>
</organism>
<dbReference type="PROSITE" id="PS50994">
    <property type="entry name" value="INTEGRASE"/>
    <property type="match status" value="1"/>
</dbReference>
<dbReference type="PANTHER" id="PTHR48475:SF2">
    <property type="entry name" value="RIBONUCLEASE H"/>
    <property type="match status" value="1"/>
</dbReference>
<dbReference type="Gene3D" id="3.30.420.10">
    <property type="entry name" value="Ribonuclease H-like superfamily/Ribonuclease H"/>
    <property type="match status" value="2"/>
</dbReference>
<dbReference type="Pfam" id="PF17921">
    <property type="entry name" value="Integrase_H2C2"/>
    <property type="match status" value="1"/>
</dbReference>
<dbReference type="GO" id="GO:0015074">
    <property type="term" value="P:DNA integration"/>
    <property type="evidence" value="ECO:0007669"/>
    <property type="project" value="InterPro"/>
</dbReference>
<dbReference type="GO" id="GO:0003676">
    <property type="term" value="F:nucleic acid binding"/>
    <property type="evidence" value="ECO:0007669"/>
    <property type="project" value="InterPro"/>
</dbReference>
<evidence type="ECO:0000259" key="5">
    <source>
        <dbReference type="PROSITE" id="PS50994"/>
    </source>
</evidence>
<feature type="region of interest" description="Disordered" evidence="2">
    <location>
        <begin position="191"/>
        <end position="210"/>
    </location>
</feature>
<dbReference type="Pfam" id="PF17919">
    <property type="entry name" value="RT_RNaseH_2"/>
    <property type="match status" value="1"/>
</dbReference>
<dbReference type="InterPro" id="IPR021109">
    <property type="entry name" value="Peptidase_aspartic_dom_sf"/>
</dbReference>
<dbReference type="EMBL" id="LRBV02000003">
    <property type="status" value="NOT_ANNOTATED_CDS"/>
    <property type="molecule type" value="Genomic_DNA"/>
</dbReference>
<dbReference type="InterPro" id="IPR041588">
    <property type="entry name" value="Integrase_H2C2"/>
</dbReference>
<dbReference type="SUPFAM" id="SSF56672">
    <property type="entry name" value="DNA/RNA polymerases"/>
    <property type="match status" value="1"/>
</dbReference>
<dbReference type="Gene3D" id="3.10.10.10">
    <property type="entry name" value="HIV Type 1 Reverse Transcriptase, subunit A, domain 1"/>
    <property type="match status" value="1"/>
</dbReference>
<evidence type="ECO:0000313" key="7">
    <source>
        <dbReference type="Proteomes" id="UP000594261"/>
    </source>
</evidence>
<feature type="domain" description="Integrase catalytic" evidence="5">
    <location>
        <begin position="1293"/>
        <end position="1452"/>
    </location>
</feature>
<dbReference type="Gene3D" id="2.40.70.10">
    <property type="entry name" value="Acid Proteases"/>
    <property type="match status" value="1"/>
</dbReference>
<dbReference type="Gene3D" id="3.30.70.270">
    <property type="match status" value="2"/>
</dbReference>
<feature type="region of interest" description="Disordered" evidence="2">
    <location>
        <begin position="338"/>
        <end position="358"/>
    </location>
</feature>